<name>A0ABS5PDV5_9FLAO</name>
<keyword evidence="3 5" id="KW-0560">Oxidoreductase</keyword>
<reference evidence="7 8" key="1">
    <citation type="journal article" date="2018" name="Int. J. Syst. Evol. Microbiol.">
        <title>Flavobacterium chryseum sp. nov. and Flavobacterium psychroterrae sp. nov., novel environmental bacteria isolated from Antarctica.</title>
        <authorList>
            <person name="Kralova S."/>
            <person name="Svec P."/>
            <person name="Busse H.J."/>
            <person name="Stankova E."/>
            <person name="Vaczi P."/>
            <person name="Sedlacek I."/>
        </authorList>
    </citation>
    <scope>NUCLEOTIDE SEQUENCE [LARGE SCALE GENOMIC DNA]</scope>
    <source>
        <strain evidence="7 8">CCM 8827</strain>
    </source>
</reference>
<feature type="site" description="Important for catalytic activity" evidence="5">
    <location>
        <position position="115"/>
    </location>
</feature>
<comment type="catalytic activity">
    <reaction evidence="5">
        <text>GDP-beta-L-fucose + NADP(+) = GDP-4-dehydro-alpha-D-rhamnose + NADPH + H(+)</text>
        <dbReference type="Rhea" id="RHEA:18885"/>
        <dbReference type="ChEBI" id="CHEBI:15378"/>
        <dbReference type="ChEBI" id="CHEBI:57273"/>
        <dbReference type="ChEBI" id="CHEBI:57783"/>
        <dbReference type="ChEBI" id="CHEBI:57964"/>
        <dbReference type="ChEBI" id="CHEBI:58349"/>
        <dbReference type="EC" id="1.1.1.271"/>
    </reaction>
</comment>
<keyword evidence="2 5" id="KW-0521">NADP</keyword>
<evidence type="ECO:0000256" key="1">
    <source>
        <dbReference type="ARBA" id="ARBA00005959"/>
    </source>
</evidence>
<dbReference type="InterPro" id="IPR036291">
    <property type="entry name" value="NAD(P)-bd_dom_sf"/>
</dbReference>
<dbReference type="HAMAP" id="MF_00956">
    <property type="entry name" value="GDP_fucose_synth"/>
    <property type="match status" value="1"/>
</dbReference>
<dbReference type="SUPFAM" id="SSF51735">
    <property type="entry name" value="NAD(P)-binding Rossmann-fold domains"/>
    <property type="match status" value="1"/>
</dbReference>
<evidence type="ECO:0000259" key="6">
    <source>
        <dbReference type="Pfam" id="PF01370"/>
    </source>
</evidence>
<dbReference type="EC" id="1.1.1.271" evidence="5"/>
<comment type="similarity">
    <text evidence="1 5">Belongs to the NAD(P)-dependent epimerase/dehydratase family. Fucose synthase subfamily.</text>
</comment>
<dbReference type="PANTHER" id="PTHR43238:SF1">
    <property type="entry name" value="GDP-L-FUCOSE SYNTHASE"/>
    <property type="match status" value="1"/>
</dbReference>
<dbReference type="CDD" id="cd05239">
    <property type="entry name" value="GDP_FS_SDR_e"/>
    <property type="match status" value="1"/>
</dbReference>
<evidence type="ECO:0000256" key="3">
    <source>
        <dbReference type="ARBA" id="ARBA00023002"/>
    </source>
</evidence>
<sequence>MGELGKNINKNAKIYITGHTGMLGSITLNFFKENGYSNILTTTHKTLDLINQQEVDDFFNREKPEYVIHIAAKVGGIKANIDNPAIFLYDNLMMQSNIINSSYKHGVKKFVFIASSCIYPAASPQPMKEEYLLDGKPEPTNEGYAIAKITGIKLLESYNKQYGFNGISLIPSNLYGPNDTFDLNHAHVLSSLVKRFVDAKNENAASLTLWGTGIARREFLHVEDFSKAILYFFENYNSPDFINVGPGTDISIKELAELILSKVEYSGEISWDETKPNGMLKKCMDVSNMLNEGFKPNKALETGIEEVIKSYKNKQ</sequence>
<feature type="binding site" evidence="5">
    <location>
        <position position="210"/>
    </location>
    <ligand>
        <name>substrate</name>
    </ligand>
</feature>
<evidence type="ECO:0000256" key="5">
    <source>
        <dbReference type="HAMAP-Rule" id="MF_00956"/>
    </source>
</evidence>
<proteinExistence type="inferred from homology"/>
<feature type="binding site" evidence="5">
    <location>
        <position position="187"/>
    </location>
    <ligand>
        <name>NADP(+)</name>
        <dbReference type="ChEBI" id="CHEBI:58349"/>
    </ligand>
</feature>
<gene>
    <name evidence="5" type="primary">fcl</name>
    <name evidence="7" type="ORF">KHA90_12815</name>
</gene>
<comment type="pathway">
    <text evidence="5">Nucleotide-sugar biosynthesis; GDP-L-fucose biosynthesis via de novo pathway; GDP-L-fucose from GDP-alpha-D-mannose: step 2/2.</text>
</comment>
<dbReference type="PANTHER" id="PTHR43238">
    <property type="entry name" value="GDP-L-FUCOSE SYNTHASE"/>
    <property type="match status" value="1"/>
</dbReference>
<comment type="caution">
    <text evidence="5">Lacks conserved residue(s) required for the propagation of feature annotation.</text>
</comment>
<evidence type="ECO:0000256" key="4">
    <source>
        <dbReference type="ARBA" id="ARBA00023235"/>
    </source>
</evidence>
<feature type="domain" description="NAD-dependent epimerase/dehydratase" evidence="6">
    <location>
        <begin position="14"/>
        <end position="245"/>
    </location>
</feature>
<dbReference type="Proteomes" id="UP000722625">
    <property type="component" value="Unassembled WGS sequence"/>
</dbReference>
<feature type="binding site" evidence="5">
    <location>
        <position position="195"/>
    </location>
    <ligand>
        <name>substrate</name>
    </ligand>
</feature>
<keyword evidence="8" id="KW-1185">Reference proteome</keyword>
<organism evidence="7 8">
    <name type="scientific">Flavobacterium psychroterrae</name>
    <dbReference type="NCBI Taxonomy" id="2133767"/>
    <lineage>
        <taxon>Bacteria</taxon>
        <taxon>Pseudomonadati</taxon>
        <taxon>Bacteroidota</taxon>
        <taxon>Flavobacteriia</taxon>
        <taxon>Flavobacteriales</taxon>
        <taxon>Flavobacteriaceae</taxon>
        <taxon>Flavobacterium</taxon>
    </lineage>
</organism>
<dbReference type="InterPro" id="IPR001509">
    <property type="entry name" value="Epimerase_deHydtase"/>
</dbReference>
<evidence type="ECO:0000256" key="2">
    <source>
        <dbReference type="ARBA" id="ARBA00022857"/>
    </source>
</evidence>
<evidence type="ECO:0000313" key="7">
    <source>
        <dbReference type="EMBL" id="MBS7231906.1"/>
    </source>
</evidence>
<keyword evidence="4 5" id="KW-0413">Isomerase</keyword>
<comment type="caution">
    <text evidence="7">The sequence shown here is derived from an EMBL/GenBank/DDBJ whole genome shotgun (WGS) entry which is preliminary data.</text>
</comment>
<protein>
    <recommendedName>
        <fullName evidence="5">GDP-L-fucose synthase</fullName>
        <ecNumber evidence="5">1.1.1.271</ecNumber>
    </recommendedName>
    <alternativeName>
        <fullName evidence="5">GDP-4-keto-6-deoxy-D-mannose-3,5-epimerase-4-reductase</fullName>
    </alternativeName>
</protein>
<keyword evidence="5" id="KW-0511">Multifunctional enzyme</keyword>
<dbReference type="EMBL" id="JAGYVZ010000011">
    <property type="protein sequence ID" value="MBS7231906.1"/>
    <property type="molecule type" value="Genomic_DNA"/>
</dbReference>
<dbReference type="Gene3D" id="3.90.25.10">
    <property type="entry name" value="UDP-galactose 4-epimerase, domain 1"/>
    <property type="match status" value="1"/>
</dbReference>
<feature type="binding site" evidence="5">
    <location>
        <begin position="113"/>
        <end position="116"/>
    </location>
    <ligand>
        <name>NADP(+)</name>
        <dbReference type="ChEBI" id="CHEBI:58349"/>
    </ligand>
</feature>
<comment type="function">
    <text evidence="5">Catalyzes the two-step NADP-dependent conversion of GDP-4-dehydro-6-deoxy-D-mannose to GDP-fucose, involving an epimerase and a reductase reaction.</text>
</comment>
<feature type="binding site" evidence="5">
    <location>
        <begin position="171"/>
        <end position="174"/>
    </location>
    <ligand>
        <name>NADP(+)</name>
        <dbReference type="ChEBI" id="CHEBI:58349"/>
    </ligand>
</feature>
<feature type="binding site" evidence="5">
    <location>
        <position position="217"/>
    </location>
    <ligand>
        <name>substrate</name>
    </ligand>
</feature>
<dbReference type="RefSeq" id="WP_213300488.1">
    <property type="nucleotide sequence ID" value="NZ_JAGYVZ010000011.1"/>
</dbReference>
<feature type="site" description="Important for catalytic activity" evidence="5">
    <location>
        <position position="117"/>
    </location>
</feature>
<feature type="active site" description="Proton donor/acceptor" evidence="5">
    <location>
        <position position="144"/>
    </location>
</feature>
<evidence type="ECO:0000313" key="8">
    <source>
        <dbReference type="Proteomes" id="UP000722625"/>
    </source>
</evidence>
<dbReference type="Pfam" id="PF01370">
    <property type="entry name" value="Epimerase"/>
    <property type="match status" value="1"/>
</dbReference>
<dbReference type="InterPro" id="IPR028614">
    <property type="entry name" value="GDP_fucose/colitose_synth"/>
</dbReference>
<dbReference type="Gene3D" id="3.40.50.720">
    <property type="entry name" value="NAD(P)-binding Rossmann-like Domain"/>
    <property type="match status" value="1"/>
</dbReference>
<accession>A0ABS5PDV5</accession>
<feature type="binding site" evidence="5">
    <location>
        <position position="148"/>
    </location>
    <ligand>
        <name>NADP(+)</name>
        <dbReference type="ChEBI" id="CHEBI:58349"/>
    </ligand>
</feature>
<feature type="binding site" evidence="5">
    <location>
        <begin position="18"/>
        <end position="24"/>
    </location>
    <ligand>
        <name>NADP(+)</name>
        <dbReference type="ChEBI" id="CHEBI:58349"/>
    </ligand>
</feature>